<keyword evidence="2" id="KW-1185">Reference proteome</keyword>
<evidence type="ECO:0000313" key="1">
    <source>
        <dbReference type="EMBL" id="QKW95614.1"/>
    </source>
</evidence>
<name>A0A7D4XYT3_9CAUD</name>
<sequence>MERRGHSLAGERLFGKRNHDGTVRHMAEGLRCERIRKWIFLGWTGPFNLIPRWKHAVVGYRYFDENGRRVLMPWETKHED</sequence>
<proteinExistence type="predicted"/>
<evidence type="ECO:0000313" key="2">
    <source>
        <dbReference type="Proteomes" id="UP000509379"/>
    </source>
</evidence>
<accession>A0A7D4XYT3</accession>
<gene>
    <name evidence="1" type="ORF">AXL3_51</name>
</gene>
<protein>
    <submittedName>
        <fullName evidence="1">Uncharacterized protein</fullName>
    </submittedName>
</protein>
<reference evidence="1" key="1">
    <citation type="submission" date="2020-05" db="EMBL/GenBank/DDBJ databases">
        <title>Isolation and characterization of the novel bacteriophage AXL3 against Stenotrophomonas maltophilia.</title>
        <authorList>
            <person name="McCutcheon J.G."/>
            <person name="Lin A."/>
            <person name="Dennis J."/>
        </authorList>
    </citation>
    <scope>NUCLEOTIDE SEQUENCE [LARGE SCALE GENOMIC DNA]</scope>
</reference>
<organism evidence="1 2">
    <name type="scientific">Stenotrophomonas phage vB_SmaS-AXL_3</name>
    <dbReference type="NCBI Taxonomy" id="2740427"/>
    <lineage>
        <taxon>Viruses</taxon>
        <taxon>Duplodnaviria</taxon>
        <taxon>Heunggongvirae</taxon>
        <taxon>Uroviricota</taxon>
        <taxon>Caudoviricetes</taxon>
        <taxon>Axeltriavirus</taxon>
        <taxon>Axeltriavirus AXL3</taxon>
    </lineage>
</organism>
<dbReference type="EMBL" id="MT536174">
    <property type="protein sequence ID" value="QKW95614.1"/>
    <property type="molecule type" value="Genomic_DNA"/>
</dbReference>
<dbReference type="Proteomes" id="UP000509379">
    <property type="component" value="Segment"/>
</dbReference>